<evidence type="ECO:0000313" key="10">
    <source>
        <dbReference type="EMBL" id="KAL3812212.1"/>
    </source>
</evidence>
<feature type="domain" description="BED-type" evidence="9">
    <location>
        <begin position="8"/>
        <end position="64"/>
    </location>
</feature>
<sequence length="897" mass="103310">MASLRSSGYVDPGWEHGVPQDERKKKVRCNYCGKVVSGGIYRLKQHLARLSGEVTYCDKAPEDVYLKMRENLEGCRVGKKSKQIDFDEQTYLNFNANDDLEEEEQHAGYRSKGKQLLSDKGLVINMTPLRSLGYVDPGWEHGVPQDDRKKKVKCNYCEKIVSGGINRFKQHLARIPGEVAPCKNAPEEVYLKIKDNMKWHRTGRKHRRPDTKEISSFYVNSENEEEEEQEEEASYPMGNDKLVLGDRRYERGFSRSFKGSLACEGSEPLSKRPKFDTNVLKTPKIQMQACTKPVKTSSSKRSRRDVISAICKFFYHAGVPSHAANSPYFHKMLELVGQYGPDLVGPSSNLLSGRFLQDEILSIKNHLADYRSSWMVTGCSVLADSWKDIQGRTLINILVSCPRGVYFVCSVDATDLVEDESYLYKLLDKVVEEMGEENVVQVITQNTPSYQAAGKMLEERRTNLLWTPCAAYSIDRILEELMKLNQVRDVIEKGQKITKFIYNRIWLLNIMKKEFTGGEELLRPSVTKCASSFTTLQCLLEHRVGLRRMFQSNKWISSKFSKLDEGKEVKNIVLDSSFWRKVQFIRRSVDPILEVLQKINSDESLSIPFIYNDMYRAKLAIKFNHNDDSRKYEPFWSVIDNHWSTLFHHPLYLAAYFLNPSYRYRSDFLMNPEVVRGLNACIVRLEPDGARRILASMQISDFGSAKADFGTDLAISTRSELDPAAWWQQHGINCLELQRIAVRILSQTCSSFGCEHNWSIHDQIYGQRHNRLAQKRSNEVMYVHYNLRLRERQMRKRSSENSMSLDSVLQETLIYDWIVETEKQALQEDEEILYGEMEHGDGYENDLVEFDESRKGSSVEMVTMADVVEPLDDHTDAAASEDDGEQDLNFLDDDMTD</sequence>
<dbReference type="Pfam" id="PF02892">
    <property type="entry name" value="zf-BED"/>
    <property type="match status" value="2"/>
</dbReference>
<organism evidence="10 11">
    <name type="scientific">Penstemon smallii</name>
    <dbReference type="NCBI Taxonomy" id="265156"/>
    <lineage>
        <taxon>Eukaryota</taxon>
        <taxon>Viridiplantae</taxon>
        <taxon>Streptophyta</taxon>
        <taxon>Embryophyta</taxon>
        <taxon>Tracheophyta</taxon>
        <taxon>Spermatophyta</taxon>
        <taxon>Magnoliopsida</taxon>
        <taxon>eudicotyledons</taxon>
        <taxon>Gunneridae</taxon>
        <taxon>Pentapetalae</taxon>
        <taxon>asterids</taxon>
        <taxon>lamiids</taxon>
        <taxon>Lamiales</taxon>
        <taxon>Plantaginaceae</taxon>
        <taxon>Cheloneae</taxon>
        <taxon>Penstemon</taxon>
    </lineage>
</organism>
<feature type="region of interest" description="Disordered" evidence="8">
    <location>
        <begin position="870"/>
        <end position="897"/>
    </location>
</feature>
<dbReference type="InterPro" id="IPR003656">
    <property type="entry name" value="Znf_BED"/>
</dbReference>
<gene>
    <name evidence="10" type="ORF">ACJIZ3_013480</name>
</gene>
<dbReference type="EMBL" id="JBJXBP010000008">
    <property type="protein sequence ID" value="KAL3812212.1"/>
    <property type="molecule type" value="Genomic_DNA"/>
</dbReference>
<dbReference type="GO" id="GO:0003677">
    <property type="term" value="F:DNA binding"/>
    <property type="evidence" value="ECO:0007669"/>
    <property type="project" value="UniProtKB-KW"/>
</dbReference>
<dbReference type="Pfam" id="PF05699">
    <property type="entry name" value="Dimer_Tnp_hAT"/>
    <property type="match status" value="1"/>
</dbReference>
<dbReference type="InterPro" id="IPR007021">
    <property type="entry name" value="DUF659"/>
</dbReference>
<dbReference type="GO" id="GO:0005634">
    <property type="term" value="C:nucleus"/>
    <property type="evidence" value="ECO:0007669"/>
    <property type="project" value="UniProtKB-SubCell"/>
</dbReference>
<feature type="compositionally biased region" description="Acidic residues" evidence="8">
    <location>
        <begin position="879"/>
        <end position="897"/>
    </location>
</feature>
<proteinExistence type="predicted"/>
<keyword evidence="6" id="KW-0539">Nucleus</keyword>
<dbReference type="PANTHER" id="PTHR32166">
    <property type="entry name" value="OSJNBA0013A04.12 PROTEIN"/>
    <property type="match status" value="1"/>
</dbReference>
<keyword evidence="4" id="KW-0862">Zinc</keyword>
<evidence type="ECO:0000256" key="8">
    <source>
        <dbReference type="SAM" id="MobiDB-lite"/>
    </source>
</evidence>
<dbReference type="PANTHER" id="PTHR32166:SF105">
    <property type="entry name" value="HAT DIMERIZATION DOMAIN-CONTAINING PROTEIN"/>
    <property type="match status" value="1"/>
</dbReference>
<keyword evidence="2" id="KW-0479">Metal-binding</keyword>
<keyword evidence="5" id="KW-0238">DNA-binding</keyword>
<evidence type="ECO:0000256" key="7">
    <source>
        <dbReference type="PROSITE-ProRule" id="PRU00027"/>
    </source>
</evidence>
<dbReference type="GO" id="GO:0008270">
    <property type="term" value="F:zinc ion binding"/>
    <property type="evidence" value="ECO:0007669"/>
    <property type="project" value="UniProtKB-KW"/>
</dbReference>
<evidence type="ECO:0000256" key="5">
    <source>
        <dbReference type="ARBA" id="ARBA00023125"/>
    </source>
</evidence>
<keyword evidence="11" id="KW-1185">Reference proteome</keyword>
<evidence type="ECO:0000256" key="3">
    <source>
        <dbReference type="ARBA" id="ARBA00022771"/>
    </source>
</evidence>
<evidence type="ECO:0000256" key="4">
    <source>
        <dbReference type="ARBA" id="ARBA00022833"/>
    </source>
</evidence>
<dbReference type="AlphaFoldDB" id="A0ABD3RIR7"/>
<protein>
    <recommendedName>
        <fullName evidence="9">BED-type domain-containing protein</fullName>
    </recommendedName>
</protein>
<dbReference type="InterPro" id="IPR008906">
    <property type="entry name" value="HATC_C_dom"/>
</dbReference>
<dbReference type="InterPro" id="IPR012337">
    <property type="entry name" value="RNaseH-like_sf"/>
</dbReference>
<accession>A0ABD3RIR7</accession>
<name>A0ABD3RIR7_9LAMI</name>
<evidence type="ECO:0000256" key="2">
    <source>
        <dbReference type="ARBA" id="ARBA00022723"/>
    </source>
</evidence>
<evidence type="ECO:0000259" key="9">
    <source>
        <dbReference type="PROSITE" id="PS50808"/>
    </source>
</evidence>
<feature type="domain" description="BED-type" evidence="9">
    <location>
        <begin position="133"/>
        <end position="189"/>
    </location>
</feature>
<dbReference type="Pfam" id="PF04937">
    <property type="entry name" value="DUF659"/>
    <property type="match status" value="1"/>
</dbReference>
<dbReference type="SUPFAM" id="SSF53098">
    <property type="entry name" value="Ribonuclease H-like"/>
    <property type="match status" value="1"/>
</dbReference>
<dbReference type="Proteomes" id="UP001634393">
    <property type="component" value="Unassembled WGS sequence"/>
</dbReference>
<evidence type="ECO:0000313" key="11">
    <source>
        <dbReference type="Proteomes" id="UP001634393"/>
    </source>
</evidence>
<keyword evidence="3 7" id="KW-0863">Zinc-finger</keyword>
<comment type="subcellular location">
    <subcellularLocation>
        <location evidence="1">Nucleus</location>
    </subcellularLocation>
</comment>
<comment type="caution">
    <text evidence="10">The sequence shown here is derived from an EMBL/GenBank/DDBJ whole genome shotgun (WGS) entry which is preliminary data.</text>
</comment>
<evidence type="ECO:0000256" key="1">
    <source>
        <dbReference type="ARBA" id="ARBA00004123"/>
    </source>
</evidence>
<evidence type="ECO:0000256" key="6">
    <source>
        <dbReference type="ARBA" id="ARBA00023242"/>
    </source>
</evidence>
<dbReference type="PROSITE" id="PS50808">
    <property type="entry name" value="ZF_BED"/>
    <property type="match status" value="2"/>
</dbReference>
<reference evidence="10 11" key="1">
    <citation type="submission" date="2024-12" db="EMBL/GenBank/DDBJ databases">
        <title>The unique morphological basis and parallel evolutionary history of personate flowers in Penstemon.</title>
        <authorList>
            <person name="Depatie T.H."/>
            <person name="Wessinger C.A."/>
        </authorList>
    </citation>
    <scope>NUCLEOTIDE SEQUENCE [LARGE SCALE GENOMIC DNA]</scope>
    <source>
        <strain evidence="10">WTNN_2</strain>
        <tissue evidence="10">Leaf</tissue>
    </source>
</reference>